<evidence type="ECO:0000256" key="2">
    <source>
        <dbReference type="ARBA" id="ARBA00023315"/>
    </source>
</evidence>
<dbReference type="SUPFAM" id="SSF55729">
    <property type="entry name" value="Acyl-CoA N-acyltransferases (Nat)"/>
    <property type="match status" value="1"/>
</dbReference>
<dbReference type="Proteomes" id="UP000239663">
    <property type="component" value="Unassembled WGS sequence"/>
</dbReference>
<evidence type="ECO:0000313" key="5">
    <source>
        <dbReference type="Proteomes" id="UP000239663"/>
    </source>
</evidence>
<dbReference type="GO" id="GO:0016747">
    <property type="term" value="F:acyltransferase activity, transferring groups other than amino-acyl groups"/>
    <property type="evidence" value="ECO:0007669"/>
    <property type="project" value="InterPro"/>
</dbReference>
<dbReference type="PANTHER" id="PTHR43877">
    <property type="entry name" value="AMINOALKYLPHOSPHONATE N-ACETYLTRANSFERASE-RELATED-RELATED"/>
    <property type="match status" value="1"/>
</dbReference>
<accession>A0A2S7N3V2</accession>
<keyword evidence="5" id="KW-1185">Reference proteome</keyword>
<dbReference type="InterPro" id="IPR016181">
    <property type="entry name" value="Acyl_CoA_acyltransferase"/>
</dbReference>
<sequence>MENHIKIRPASKKDIPQLAGLMEQLGYPTTTEEMESRYTNIEEDSHYHTLVAELDGKVQGMAGLCKGLFYEYNGFYVRIVAFVVDSHYRRRGIGEKLLLETERWAIEQGAIAIGLNSGNRSVRLAAHRFYAQMGYEQKSTGFSKALFHNN</sequence>
<comment type="caution">
    <text evidence="4">The sequence shown here is derived from an EMBL/GenBank/DDBJ whole genome shotgun (WGS) entry which is preliminary data.</text>
</comment>
<dbReference type="EMBL" id="PKOZ01000001">
    <property type="protein sequence ID" value="PQD96714.1"/>
    <property type="molecule type" value="Genomic_DNA"/>
</dbReference>
<organism evidence="4 5">
    <name type="scientific">Pradoshia eiseniae</name>
    <dbReference type="NCBI Taxonomy" id="2064768"/>
    <lineage>
        <taxon>Bacteria</taxon>
        <taxon>Bacillati</taxon>
        <taxon>Bacillota</taxon>
        <taxon>Bacilli</taxon>
        <taxon>Bacillales</taxon>
        <taxon>Bacillaceae</taxon>
        <taxon>Pradoshia</taxon>
    </lineage>
</organism>
<dbReference type="PROSITE" id="PS51186">
    <property type="entry name" value="GNAT"/>
    <property type="match status" value="1"/>
</dbReference>
<keyword evidence="1 4" id="KW-0808">Transferase</keyword>
<dbReference type="AlphaFoldDB" id="A0A2S7N3V2"/>
<evidence type="ECO:0000256" key="1">
    <source>
        <dbReference type="ARBA" id="ARBA00022679"/>
    </source>
</evidence>
<gene>
    <name evidence="4" type="ORF">CYL18_02140</name>
</gene>
<dbReference type="PANTHER" id="PTHR43877:SF2">
    <property type="entry name" value="AMINOALKYLPHOSPHONATE N-ACETYLTRANSFERASE-RELATED"/>
    <property type="match status" value="1"/>
</dbReference>
<dbReference type="RefSeq" id="WP_104847811.1">
    <property type="nucleotide sequence ID" value="NZ_PKOZ01000001.1"/>
</dbReference>
<dbReference type="Gene3D" id="3.40.630.30">
    <property type="match status" value="1"/>
</dbReference>
<evidence type="ECO:0000313" key="4">
    <source>
        <dbReference type="EMBL" id="PQD96714.1"/>
    </source>
</evidence>
<feature type="domain" description="N-acetyltransferase" evidence="3">
    <location>
        <begin position="5"/>
        <end position="150"/>
    </location>
</feature>
<evidence type="ECO:0000259" key="3">
    <source>
        <dbReference type="PROSITE" id="PS51186"/>
    </source>
</evidence>
<reference evidence="4 5" key="1">
    <citation type="submission" date="2017-12" db="EMBL/GenBank/DDBJ databases">
        <title>Taxonomic description and draft genome of Pradoshia cofamensis Gen. nov., sp. nov., a thermotolerant bacillale isolated from anterior gut of earthworm Eisenia fetida.</title>
        <authorList>
            <person name="Saha T."/>
            <person name="Chakraborty R."/>
        </authorList>
    </citation>
    <scope>NUCLEOTIDE SEQUENCE [LARGE SCALE GENOMIC DNA]</scope>
    <source>
        <strain evidence="4 5">EAG3</strain>
    </source>
</reference>
<dbReference type="OrthoDB" id="9797826at2"/>
<dbReference type="InterPro" id="IPR050832">
    <property type="entry name" value="Bact_Acetyltransf"/>
</dbReference>
<name>A0A2S7N3V2_9BACI</name>
<dbReference type="CDD" id="cd04301">
    <property type="entry name" value="NAT_SF"/>
    <property type="match status" value="1"/>
</dbReference>
<dbReference type="Pfam" id="PF00583">
    <property type="entry name" value="Acetyltransf_1"/>
    <property type="match status" value="1"/>
</dbReference>
<proteinExistence type="predicted"/>
<keyword evidence="2" id="KW-0012">Acyltransferase</keyword>
<dbReference type="InterPro" id="IPR000182">
    <property type="entry name" value="GNAT_dom"/>
</dbReference>
<protein>
    <submittedName>
        <fullName evidence="4">GNAT family N-acetyltransferase</fullName>
    </submittedName>
</protein>